<dbReference type="Proteomes" id="UP000789706">
    <property type="component" value="Unassembled WGS sequence"/>
</dbReference>
<keyword evidence="3" id="KW-1185">Reference proteome</keyword>
<comment type="caution">
    <text evidence="2">The sequence shown here is derived from an EMBL/GenBank/DDBJ whole genome shotgun (WGS) entry which is preliminary data.</text>
</comment>
<dbReference type="InterPro" id="IPR031915">
    <property type="entry name" value="Clr2_N"/>
</dbReference>
<dbReference type="EMBL" id="CAJVPK010000106">
    <property type="protein sequence ID" value="CAG8449956.1"/>
    <property type="molecule type" value="Genomic_DNA"/>
</dbReference>
<dbReference type="Pfam" id="PF16761">
    <property type="entry name" value="Clr2_transil"/>
    <property type="match status" value="1"/>
</dbReference>
<dbReference type="PANTHER" id="PTHR38046:SF1">
    <property type="entry name" value="CRYPTIC LOCI REGULATOR 2"/>
    <property type="match status" value="1"/>
</dbReference>
<dbReference type="GO" id="GO:0033553">
    <property type="term" value="C:rDNA heterochromatin"/>
    <property type="evidence" value="ECO:0007669"/>
    <property type="project" value="TreeGrafter"/>
</dbReference>
<dbReference type="OrthoDB" id="2421327at2759"/>
<gene>
    <name evidence="2" type="ORF">DEBURN_LOCUS2063</name>
</gene>
<protein>
    <submittedName>
        <fullName evidence="2">6014_t:CDS:1</fullName>
    </submittedName>
</protein>
<sequence>MNIVITKLGISVTNSDGVGSFQPTNDSESSSCYYRLIDSEEPKACAWLNKLGSFLTNWLKDNGNYKTNKVKEKLLAFPTGYYLYEYRKLNIDGTVRSDTYLYGAHRFRSPSEFSPHLKWLVTKEPSSFLNLPVQNQASRTKMAKYAEYRTGEIVWVNLLKANEPRKVAPDVDKVKFTIKLVVINIEVNLRRTGMLPWKAYDPKISDSLFERVIEANQTEPRIIIIETNIQEYVRAVHRAKEAALTYSPMKSFSVSEKSVTYQHFEALMYGAEVIRAGDLVRLIPEDTEDKEVEPEYPEFLEIGTIFKNPEKGIQLTGNILQRGKLLNKTGPLKLEDYKWWISHDLNEEFTIDLEDVAGRFYLMMPHLTIRTKANIFKNVNDRMSIIESGSDMEKLKSIPVTPIVSVIPAKRTLAKLSTRIDNSDSSPSVKKQKRYIVQFPKKRPVKIIKKEKFKTKPDVE</sequence>
<dbReference type="InterPro" id="IPR038986">
    <property type="entry name" value="Clr2"/>
</dbReference>
<name>A0A9N8VIV3_9GLOM</name>
<dbReference type="GO" id="GO:0030466">
    <property type="term" value="P:silent mating-type cassette heterochromatin formation"/>
    <property type="evidence" value="ECO:0007669"/>
    <property type="project" value="TreeGrafter"/>
</dbReference>
<dbReference type="GO" id="GO:0031934">
    <property type="term" value="C:mating-type region heterochromatin"/>
    <property type="evidence" value="ECO:0007669"/>
    <property type="project" value="TreeGrafter"/>
</dbReference>
<evidence type="ECO:0000259" key="1">
    <source>
        <dbReference type="Pfam" id="PF16761"/>
    </source>
</evidence>
<evidence type="ECO:0000313" key="2">
    <source>
        <dbReference type="EMBL" id="CAG8449956.1"/>
    </source>
</evidence>
<dbReference type="GO" id="GO:0070824">
    <property type="term" value="C:SHREC complex"/>
    <property type="evidence" value="ECO:0007669"/>
    <property type="project" value="InterPro"/>
</dbReference>
<evidence type="ECO:0000313" key="3">
    <source>
        <dbReference type="Proteomes" id="UP000789706"/>
    </source>
</evidence>
<accession>A0A9N8VIV3</accession>
<proteinExistence type="predicted"/>
<reference evidence="2" key="1">
    <citation type="submission" date="2021-06" db="EMBL/GenBank/DDBJ databases">
        <authorList>
            <person name="Kallberg Y."/>
            <person name="Tangrot J."/>
            <person name="Rosling A."/>
        </authorList>
    </citation>
    <scope>NUCLEOTIDE SEQUENCE</scope>
    <source>
        <strain evidence="2">AZ414A</strain>
    </source>
</reference>
<feature type="domain" description="Cryptic loci regulator 2 N-terminal" evidence="1">
    <location>
        <begin position="74"/>
        <end position="126"/>
    </location>
</feature>
<organism evidence="2 3">
    <name type="scientific">Diversispora eburnea</name>
    <dbReference type="NCBI Taxonomy" id="1213867"/>
    <lineage>
        <taxon>Eukaryota</taxon>
        <taxon>Fungi</taxon>
        <taxon>Fungi incertae sedis</taxon>
        <taxon>Mucoromycota</taxon>
        <taxon>Glomeromycotina</taxon>
        <taxon>Glomeromycetes</taxon>
        <taxon>Diversisporales</taxon>
        <taxon>Diversisporaceae</taxon>
        <taxon>Diversispora</taxon>
    </lineage>
</organism>
<dbReference type="AlphaFoldDB" id="A0A9N8VIV3"/>
<dbReference type="PANTHER" id="PTHR38046">
    <property type="entry name" value="CRYPTIC LOCI REGULATOR 2"/>
    <property type="match status" value="1"/>
</dbReference>